<proteinExistence type="predicted"/>
<evidence type="ECO:0000313" key="1">
    <source>
        <dbReference type="EMBL" id="TBU62404.1"/>
    </source>
</evidence>
<name>A0A4Q9Q719_9APHY</name>
<sequence length="88" mass="9607">MGCIFVLLLSRRRSQALLRHSNTLTLLTFVAGPIRGCSQICGMHCELAPGKRDHARAGGEEGGKGWNTVASFEGEQWWGQSMMVLSVC</sequence>
<dbReference type="Proteomes" id="UP000292082">
    <property type="component" value="Unassembled WGS sequence"/>
</dbReference>
<gene>
    <name evidence="1" type="ORF">BD310DRAFT_918340</name>
</gene>
<organism evidence="1 2">
    <name type="scientific">Dichomitus squalens</name>
    <dbReference type="NCBI Taxonomy" id="114155"/>
    <lineage>
        <taxon>Eukaryota</taxon>
        <taxon>Fungi</taxon>
        <taxon>Dikarya</taxon>
        <taxon>Basidiomycota</taxon>
        <taxon>Agaricomycotina</taxon>
        <taxon>Agaricomycetes</taxon>
        <taxon>Polyporales</taxon>
        <taxon>Polyporaceae</taxon>
        <taxon>Dichomitus</taxon>
    </lineage>
</organism>
<reference evidence="1 2" key="1">
    <citation type="submission" date="2019-01" db="EMBL/GenBank/DDBJ databases">
        <title>Draft genome sequences of three monokaryotic isolates of the white-rot basidiomycete fungus Dichomitus squalens.</title>
        <authorList>
            <consortium name="DOE Joint Genome Institute"/>
            <person name="Lopez S.C."/>
            <person name="Andreopoulos B."/>
            <person name="Pangilinan J."/>
            <person name="Lipzen A."/>
            <person name="Riley R."/>
            <person name="Ahrendt S."/>
            <person name="Ng V."/>
            <person name="Barry K."/>
            <person name="Daum C."/>
            <person name="Grigoriev I.V."/>
            <person name="Hilden K.S."/>
            <person name="Makela M.R."/>
            <person name="de Vries R.P."/>
        </authorList>
    </citation>
    <scope>NUCLEOTIDE SEQUENCE [LARGE SCALE GENOMIC DNA]</scope>
    <source>
        <strain evidence="1 2">CBS 464.89</strain>
    </source>
</reference>
<dbReference type="AlphaFoldDB" id="A0A4Q9Q719"/>
<accession>A0A4Q9Q719</accession>
<dbReference type="EMBL" id="ML145093">
    <property type="protein sequence ID" value="TBU62404.1"/>
    <property type="molecule type" value="Genomic_DNA"/>
</dbReference>
<protein>
    <submittedName>
        <fullName evidence="1">Uncharacterized protein</fullName>
    </submittedName>
</protein>
<evidence type="ECO:0000313" key="2">
    <source>
        <dbReference type="Proteomes" id="UP000292082"/>
    </source>
</evidence>
<keyword evidence="2" id="KW-1185">Reference proteome</keyword>